<feature type="domain" description="Cytochrome c oxidase subunit IV bacterial aa3 type" evidence="2">
    <location>
        <begin position="4"/>
        <end position="49"/>
    </location>
</feature>
<dbReference type="AlphaFoldDB" id="A0A1V4HXV7"/>
<evidence type="ECO:0000259" key="2">
    <source>
        <dbReference type="Pfam" id="PF07835"/>
    </source>
</evidence>
<reference evidence="3 4" key="1">
    <citation type="submission" date="2017-02" db="EMBL/GenBank/DDBJ databases">
        <title>Genome sequence of the nitrite-oxidizing bacterium Nitrobacter vulgaris strain Ab1.</title>
        <authorList>
            <person name="Mellbye B.L."/>
            <person name="Davis E.W."/>
            <person name="Spieck E."/>
            <person name="Chang J.H."/>
            <person name="Bottomley P.J."/>
            <person name="Sayavedra-Soto L.A."/>
        </authorList>
    </citation>
    <scope>NUCLEOTIDE SEQUENCE [LARGE SCALE GENOMIC DNA]</scope>
    <source>
        <strain evidence="3 4">Ab1</strain>
    </source>
</reference>
<evidence type="ECO:0000256" key="1">
    <source>
        <dbReference type="SAM" id="Phobius"/>
    </source>
</evidence>
<dbReference type="OrthoDB" id="9812071at2"/>
<keyword evidence="4" id="KW-1185">Reference proteome</keyword>
<keyword evidence="1" id="KW-0812">Transmembrane</keyword>
<evidence type="ECO:0000313" key="3">
    <source>
        <dbReference type="EMBL" id="OPH82744.1"/>
    </source>
</evidence>
<sequence>MSDHGELTYSTAEGMDYPAHEETYKSFIKLGTIGAAVVITVVVLLAIFLL</sequence>
<dbReference type="Proteomes" id="UP000189940">
    <property type="component" value="Unassembled WGS sequence"/>
</dbReference>
<keyword evidence="1" id="KW-0472">Membrane</keyword>
<feature type="transmembrane region" description="Helical" evidence="1">
    <location>
        <begin position="27"/>
        <end position="49"/>
    </location>
</feature>
<dbReference type="SUPFAM" id="SSF81469">
    <property type="entry name" value="Bacterial aa3 type cytochrome c oxidase subunit IV"/>
    <property type="match status" value="1"/>
</dbReference>
<accession>A0A1V4HXV7</accession>
<proteinExistence type="predicted"/>
<protein>
    <recommendedName>
        <fullName evidence="2">Cytochrome c oxidase subunit IV bacterial aa3 type domain-containing protein</fullName>
    </recommendedName>
</protein>
<keyword evidence="1" id="KW-1133">Transmembrane helix</keyword>
<evidence type="ECO:0000313" key="4">
    <source>
        <dbReference type="Proteomes" id="UP000189940"/>
    </source>
</evidence>
<dbReference type="InterPro" id="IPR012422">
    <property type="entry name" value="Cyt_c_oxidase_su4_bac-aa3"/>
</dbReference>
<dbReference type="Pfam" id="PF07835">
    <property type="entry name" value="COX4_pro_2"/>
    <property type="match status" value="1"/>
</dbReference>
<comment type="caution">
    <text evidence="3">The sequence shown here is derived from an EMBL/GenBank/DDBJ whole genome shotgun (WGS) entry which is preliminary data.</text>
</comment>
<dbReference type="InterPro" id="IPR036596">
    <property type="entry name" value="Cyt-C_aa3_sf"/>
</dbReference>
<dbReference type="Gene3D" id="1.20.5.160">
    <property type="entry name" value="Bacterial aa3 type cytochrome c oxidase subunit IV"/>
    <property type="match status" value="1"/>
</dbReference>
<dbReference type="EMBL" id="MWPQ01000040">
    <property type="protein sequence ID" value="OPH82744.1"/>
    <property type="molecule type" value="Genomic_DNA"/>
</dbReference>
<name>A0A1V4HXV7_NITVU</name>
<organism evidence="3 4">
    <name type="scientific">Nitrobacter vulgaris</name>
    <dbReference type="NCBI Taxonomy" id="29421"/>
    <lineage>
        <taxon>Bacteria</taxon>
        <taxon>Pseudomonadati</taxon>
        <taxon>Pseudomonadota</taxon>
        <taxon>Alphaproteobacteria</taxon>
        <taxon>Hyphomicrobiales</taxon>
        <taxon>Nitrobacteraceae</taxon>
        <taxon>Nitrobacter</taxon>
    </lineage>
</organism>
<gene>
    <name evidence="3" type="ORF">B2M20_09330</name>
</gene>
<dbReference type="RefSeq" id="WP_079446777.1">
    <property type="nucleotide sequence ID" value="NZ_JAVDPZ010000002.1"/>
</dbReference>